<reference evidence="2" key="1">
    <citation type="submission" date="2012-01" db="EMBL/GenBank/DDBJ databases">
        <title>Complete sequence of plasmid of Thermobacillus composti KWC4.</title>
        <authorList>
            <person name="Lucas S."/>
            <person name="Han J."/>
            <person name="Lapidus A."/>
            <person name="Cheng J.-F."/>
            <person name="Goodwin L."/>
            <person name="Pitluck S."/>
            <person name="Peters L."/>
            <person name="Ovchinnikova G."/>
            <person name="Teshima H."/>
            <person name="Detter J.C."/>
            <person name="Han C."/>
            <person name="Tapia R."/>
            <person name="Land M."/>
            <person name="Hauser L."/>
            <person name="Kyrpides N."/>
            <person name="Ivanova N."/>
            <person name="Pagani I."/>
            <person name="Anderson I."/>
            <person name="Woyke T."/>
        </authorList>
    </citation>
    <scope>NUCLEOTIDE SEQUENCE [LARGE SCALE GENOMIC DNA]</scope>
    <source>
        <strain evidence="2">DSM 18247 / JCM 13945 / KWC4</strain>
        <plasmid evidence="2">Plasmid pTHECO01</plasmid>
    </source>
</reference>
<dbReference type="Pfam" id="PF08863">
    <property type="entry name" value="YolD"/>
    <property type="match status" value="1"/>
</dbReference>
<accession>L0EL89</accession>
<evidence type="ECO:0000313" key="1">
    <source>
        <dbReference type="EMBL" id="AGA60055.1"/>
    </source>
</evidence>
<sequence>MNRKNKHIPGSNMLREGSRIILPEQRQALMEHQVSIRKRERPILDEQELQHISVAIQQSFIDRTPITIYTYSEFEDIPHTGVVERIEQQTKRIRIGNNDYIYFSDIVRVTAP</sequence>
<dbReference type="InterPro" id="IPR014962">
    <property type="entry name" value="YolD"/>
</dbReference>
<keyword evidence="2" id="KW-1185">Reference proteome</keyword>
<evidence type="ECO:0000313" key="2">
    <source>
        <dbReference type="Proteomes" id="UP000010795"/>
    </source>
</evidence>
<dbReference type="EMBL" id="CP003256">
    <property type="protein sequence ID" value="AGA60055.1"/>
    <property type="molecule type" value="Genomic_DNA"/>
</dbReference>
<protein>
    <submittedName>
        <fullName evidence="1">YolD-like protein</fullName>
    </submittedName>
</protein>
<dbReference type="Proteomes" id="UP000010795">
    <property type="component" value="Plasmid pTHECO01"/>
</dbReference>
<gene>
    <name evidence="1" type="ordered locus">Theco_4054</name>
</gene>
<keyword evidence="1" id="KW-0614">Plasmid</keyword>
<proteinExistence type="predicted"/>
<dbReference type="HOGENOM" id="CLU_131538_2_0_9"/>
<geneLocation type="plasmid" evidence="1 2">
    <name>pTHECO01</name>
</geneLocation>
<dbReference type="KEGG" id="tco:Theco_4054"/>
<name>L0EL89_THECK</name>
<organism evidence="1 2">
    <name type="scientific">Thermobacillus composti (strain DSM 18247 / JCM 13945 / KWC4)</name>
    <dbReference type="NCBI Taxonomy" id="717605"/>
    <lineage>
        <taxon>Bacteria</taxon>
        <taxon>Bacillati</taxon>
        <taxon>Bacillota</taxon>
        <taxon>Bacilli</taxon>
        <taxon>Bacillales</taxon>
        <taxon>Paenibacillaceae</taxon>
        <taxon>Thermobacillus</taxon>
    </lineage>
</organism>
<dbReference type="AlphaFoldDB" id="L0EL89"/>